<comment type="caution">
    <text evidence="11">The sequence shown here is derived from an EMBL/GenBank/DDBJ whole genome shotgun (WGS) entry which is preliminary data.</text>
</comment>
<evidence type="ECO:0000313" key="12">
    <source>
        <dbReference type="Proteomes" id="UP000653099"/>
    </source>
</evidence>
<dbReference type="InterPro" id="IPR001610">
    <property type="entry name" value="PAC"/>
</dbReference>
<feature type="domain" description="PAC" evidence="10">
    <location>
        <begin position="659"/>
        <end position="710"/>
    </location>
</feature>
<dbReference type="SMART" id="SM00091">
    <property type="entry name" value="PAS"/>
    <property type="match status" value="4"/>
</dbReference>
<evidence type="ECO:0000259" key="10">
    <source>
        <dbReference type="PROSITE" id="PS50113"/>
    </source>
</evidence>
<feature type="domain" description="PAS" evidence="9">
    <location>
        <begin position="704"/>
        <end position="773"/>
    </location>
</feature>
<dbReference type="SUPFAM" id="SSF55781">
    <property type="entry name" value="GAF domain-like"/>
    <property type="match status" value="2"/>
</dbReference>
<name>A0A830E9S6_9EURY</name>
<dbReference type="SMART" id="SM00086">
    <property type="entry name" value="PAC"/>
    <property type="match status" value="4"/>
</dbReference>
<evidence type="ECO:0000256" key="3">
    <source>
        <dbReference type="ARBA" id="ARBA00022553"/>
    </source>
</evidence>
<dbReference type="InterPro" id="IPR000700">
    <property type="entry name" value="PAS-assoc_C"/>
</dbReference>
<feature type="region of interest" description="Disordered" evidence="8">
    <location>
        <begin position="194"/>
        <end position="243"/>
    </location>
</feature>
<feature type="region of interest" description="Disordered" evidence="8">
    <location>
        <begin position="1"/>
        <end position="37"/>
    </location>
</feature>
<keyword evidence="4" id="KW-0808">Transferase</keyword>
<comment type="catalytic activity">
    <reaction evidence="1">
        <text>ATP + protein L-histidine = ADP + protein N-phospho-L-histidine.</text>
        <dbReference type="EC" id="2.7.13.3"/>
    </reaction>
</comment>
<proteinExistence type="predicted"/>
<dbReference type="CDD" id="cd00130">
    <property type="entry name" value="PAS"/>
    <property type="match status" value="4"/>
</dbReference>
<dbReference type="PROSITE" id="PS50112">
    <property type="entry name" value="PAS"/>
    <property type="match status" value="3"/>
</dbReference>
<dbReference type="GO" id="GO:0004673">
    <property type="term" value="F:protein histidine kinase activity"/>
    <property type="evidence" value="ECO:0007669"/>
    <property type="project" value="UniProtKB-EC"/>
</dbReference>
<dbReference type="InterPro" id="IPR035965">
    <property type="entry name" value="PAS-like_dom_sf"/>
</dbReference>
<sequence>MVVGNERVKNALSGGHGDAVLNVESVPPSAATDEVERDPLDLRRTDCVIVDSRAASPHAVDTAERVEQRDANASAVVLTDGWDPDRVADAVSSGITDVLPRSLLEEAPGALVERVTDAVAAAAAAADADVGTPGVAALDHGASDPAHPGRVVRRLHDSTEEIQSATTEREVCAATVEAAASVLGLAAPTCWTADAAPSTPAETDPPAPEAHSTATDEATLTPAAGDSSAWRPPRNGDGVVRLRAGDPGYDAYDAGTPMSVGADERAVPDGASGAVFLPLGRHGVLGAGIPAADTVADPIWDAATILARHAATALDRVARRGELRRSERRFRLVADRIDEVIFLSEPDFSEVFYANDAYAEVWGDPVETLYDDPRGFIDAIDRRDRDSFEAEFEAMLDDIDRGDPDNRYVFEYRIRPDPDEVRWVRATGYPVEHDGGGTRFVGVVEDVTDHRELEATYRGVFENASDGLVIHHPETGRIVDANDRFCGMSGYDREELVGETIEAVTAPDYTHEHAAERIRAAREEGPQLFEWRNRTKDGDTFPVEVHLSVVEIRGEERVLGSVRDVSDRRRTERRLSEVLDRIDDAVYITPADNLGDATRGPDYLSAGYEEIWGQPLDDIRDRYENGFFDTIHPDDREAYRSFVEGMTDDVTAGSPADSYDTEYRIERPGGEVRWVRSEYYPIEWGTGPLRIVTVSRDVTERKRTRRTLRTIAERVDEAIYMSSPDKREVYYASPSFADLWDLPIERVYEDPQAFIDRVHPDDREWFEEEYDRIRADLTQPDREPQDTYELEYRVRHPDGEVRWISVRGYPVFDGAGGVDRWIAVNRDVTDRKTRERRIASFDDATEDLTTTDSAAAAAETAVAAARDTLELPAVGAFLYDEDAGVLRPEAISGALGDTEMDPIDPDGGRIWSAFATGTVTASADDRSGDDEAGPLCDLAAWRAIPLGTHGVLVVGAPESAFESGTIQTAHVLAATLEAALAHLRGQQQLADRERELRTQTERAERLDRIARLTHRVEAAITDATTPGEVERAVCDRLADSGPYDLAWIGGAEVGSDRLTPRAVSGAPTGYVDAMRLGPTDGGADPHPAVDAWRTDDPRAVNSLVGGGPSSEWRRHALSAGYQSVCAVPLTYGGVTHGVLSIGTDAPNSFGDRERATLAQLGASIANALAAIERRRALESDATVELEFSGPGESLAFARAAAAADCRVGLQRTVAAHDGPVSVYFSFEGDVPDNVPEIARRTLPGSVDVVDDEGTVVEARTDEWFGAPLAEYGGMVRDAVADPEATKITVEVPQETDVRSFVERLQDVAPSLELVARRHHGTQDRTPTELGDTLGDALTDRQLEVVRTALSAGYFEWPREHNSSEVAGRLDITQPTFNKHLRIAEQETFELLFGGDE</sequence>
<dbReference type="InterPro" id="IPR000014">
    <property type="entry name" value="PAS"/>
</dbReference>
<dbReference type="InterPro" id="IPR029016">
    <property type="entry name" value="GAF-like_dom_sf"/>
</dbReference>
<dbReference type="EC" id="2.7.13.3" evidence="2"/>
<reference evidence="11" key="2">
    <citation type="submission" date="2020-09" db="EMBL/GenBank/DDBJ databases">
        <authorList>
            <person name="Sun Q."/>
            <person name="Ohkuma M."/>
        </authorList>
    </citation>
    <scope>NUCLEOTIDE SEQUENCE</scope>
    <source>
        <strain evidence="11">JCM 14359</strain>
    </source>
</reference>
<evidence type="ECO:0000256" key="8">
    <source>
        <dbReference type="SAM" id="MobiDB-lite"/>
    </source>
</evidence>
<evidence type="ECO:0000256" key="1">
    <source>
        <dbReference type="ARBA" id="ARBA00000085"/>
    </source>
</evidence>
<dbReference type="EMBL" id="BMOC01000005">
    <property type="protein sequence ID" value="GGJ03646.1"/>
    <property type="molecule type" value="Genomic_DNA"/>
</dbReference>
<organism evidence="11 12">
    <name type="scientific">Halobellus salinus</name>
    <dbReference type="NCBI Taxonomy" id="931585"/>
    <lineage>
        <taxon>Archaea</taxon>
        <taxon>Methanobacteriati</taxon>
        <taxon>Methanobacteriota</taxon>
        <taxon>Stenosarchaea group</taxon>
        <taxon>Halobacteria</taxon>
        <taxon>Halobacteriales</taxon>
        <taxon>Haloferacaceae</taxon>
        <taxon>Halobellus</taxon>
    </lineage>
</organism>
<feature type="domain" description="PAC" evidence="10">
    <location>
        <begin position="408"/>
        <end position="459"/>
    </location>
</feature>
<feature type="domain" description="PAS" evidence="9">
    <location>
        <begin position="571"/>
        <end position="650"/>
    </location>
</feature>
<gene>
    <name evidence="11" type="ORF">GCM10008995_11800</name>
</gene>
<dbReference type="InterPro" id="IPR003018">
    <property type="entry name" value="GAF"/>
</dbReference>
<dbReference type="PROSITE" id="PS50113">
    <property type="entry name" value="PAC"/>
    <property type="match status" value="4"/>
</dbReference>
<dbReference type="Gene3D" id="3.30.450.20">
    <property type="entry name" value="PAS domain"/>
    <property type="match status" value="4"/>
</dbReference>
<dbReference type="PANTHER" id="PTHR43304">
    <property type="entry name" value="PHYTOCHROME-LIKE PROTEIN CPH1"/>
    <property type="match status" value="1"/>
</dbReference>
<dbReference type="Gene3D" id="3.30.450.40">
    <property type="match status" value="2"/>
</dbReference>
<evidence type="ECO:0000256" key="5">
    <source>
        <dbReference type="ARBA" id="ARBA00022777"/>
    </source>
</evidence>
<evidence type="ECO:0000313" key="11">
    <source>
        <dbReference type="EMBL" id="GGJ03646.1"/>
    </source>
</evidence>
<dbReference type="Pfam" id="PF04967">
    <property type="entry name" value="HTH_10"/>
    <property type="match status" value="1"/>
</dbReference>
<keyword evidence="5" id="KW-0418">Kinase</keyword>
<reference evidence="11" key="1">
    <citation type="journal article" date="2014" name="Int. J. Syst. Evol. Microbiol.">
        <title>Complete genome sequence of Corynebacterium casei LMG S-19264T (=DSM 44701T), isolated from a smear-ripened cheese.</title>
        <authorList>
            <consortium name="US DOE Joint Genome Institute (JGI-PGF)"/>
            <person name="Walter F."/>
            <person name="Albersmeier A."/>
            <person name="Kalinowski J."/>
            <person name="Ruckert C."/>
        </authorList>
    </citation>
    <scope>NUCLEOTIDE SEQUENCE</scope>
    <source>
        <strain evidence="11">JCM 14359</strain>
    </source>
</reference>
<evidence type="ECO:0000256" key="6">
    <source>
        <dbReference type="ARBA" id="ARBA00023015"/>
    </source>
</evidence>
<dbReference type="Pfam" id="PF08447">
    <property type="entry name" value="PAS_3"/>
    <property type="match status" value="3"/>
</dbReference>
<keyword evidence="7" id="KW-0804">Transcription</keyword>
<accession>A0A830E9S6</accession>
<protein>
    <recommendedName>
        <fullName evidence="2">histidine kinase</fullName>
        <ecNumber evidence="2">2.7.13.3</ecNumber>
    </recommendedName>
</protein>
<dbReference type="InterPro" id="IPR013655">
    <property type="entry name" value="PAS_fold_3"/>
</dbReference>
<keyword evidence="6" id="KW-0805">Transcription regulation</keyword>
<dbReference type="Pfam" id="PF13185">
    <property type="entry name" value="GAF_2"/>
    <property type="match status" value="1"/>
</dbReference>
<feature type="domain" description="PAC" evidence="10">
    <location>
        <begin position="788"/>
        <end position="840"/>
    </location>
</feature>
<keyword evidence="3" id="KW-0597">Phosphoprotein</keyword>
<dbReference type="InterPro" id="IPR007050">
    <property type="entry name" value="HTH_bacterioopsin"/>
</dbReference>
<dbReference type="PANTHER" id="PTHR43304:SF1">
    <property type="entry name" value="PAC DOMAIN-CONTAINING PROTEIN"/>
    <property type="match status" value="1"/>
</dbReference>
<evidence type="ECO:0000256" key="4">
    <source>
        <dbReference type="ARBA" id="ARBA00022679"/>
    </source>
</evidence>
<dbReference type="Proteomes" id="UP000653099">
    <property type="component" value="Unassembled WGS sequence"/>
</dbReference>
<feature type="domain" description="PAC" evidence="10">
    <location>
        <begin position="527"/>
        <end position="577"/>
    </location>
</feature>
<feature type="domain" description="PAS" evidence="9">
    <location>
        <begin position="453"/>
        <end position="525"/>
    </location>
</feature>
<dbReference type="InterPro" id="IPR052162">
    <property type="entry name" value="Sensor_kinase/Photoreceptor"/>
</dbReference>
<evidence type="ECO:0000256" key="7">
    <source>
        <dbReference type="ARBA" id="ARBA00023163"/>
    </source>
</evidence>
<dbReference type="Pfam" id="PF15915">
    <property type="entry name" value="BAT"/>
    <property type="match status" value="1"/>
</dbReference>
<dbReference type="SMART" id="SM00065">
    <property type="entry name" value="GAF"/>
    <property type="match status" value="2"/>
</dbReference>
<dbReference type="InterPro" id="IPR031803">
    <property type="entry name" value="BAT_GAF/HTH-assoc"/>
</dbReference>
<dbReference type="Pfam" id="PF13426">
    <property type="entry name" value="PAS_9"/>
    <property type="match status" value="1"/>
</dbReference>
<dbReference type="NCBIfam" id="TIGR00229">
    <property type="entry name" value="sensory_box"/>
    <property type="match status" value="4"/>
</dbReference>
<dbReference type="SUPFAM" id="SSF55785">
    <property type="entry name" value="PYP-like sensor domain (PAS domain)"/>
    <property type="match status" value="4"/>
</dbReference>
<evidence type="ECO:0000256" key="2">
    <source>
        <dbReference type="ARBA" id="ARBA00012438"/>
    </source>
</evidence>
<keyword evidence="12" id="KW-1185">Reference proteome</keyword>
<evidence type="ECO:0000259" key="9">
    <source>
        <dbReference type="PROSITE" id="PS50112"/>
    </source>
</evidence>